<proteinExistence type="predicted"/>
<reference evidence="1" key="1">
    <citation type="submission" date="2014-09" db="EMBL/GenBank/DDBJ databases">
        <authorList>
            <person name="Magalhaes I.L.F."/>
            <person name="Oliveira U."/>
            <person name="Santos F.R."/>
            <person name="Vidigal T.H.D.A."/>
            <person name="Brescovit A.D."/>
            <person name="Santos A.J."/>
        </authorList>
    </citation>
    <scope>NUCLEOTIDE SEQUENCE</scope>
    <source>
        <tissue evidence="1">Shoot tissue taken approximately 20 cm above the soil surface</tissue>
    </source>
</reference>
<accession>A0A0A9CR16</accession>
<name>A0A0A9CR16_ARUDO</name>
<organism evidence="1">
    <name type="scientific">Arundo donax</name>
    <name type="common">Giant reed</name>
    <name type="synonym">Donax arundinaceus</name>
    <dbReference type="NCBI Taxonomy" id="35708"/>
    <lineage>
        <taxon>Eukaryota</taxon>
        <taxon>Viridiplantae</taxon>
        <taxon>Streptophyta</taxon>
        <taxon>Embryophyta</taxon>
        <taxon>Tracheophyta</taxon>
        <taxon>Spermatophyta</taxon>
        <taxon>Magnoliopsida</taxon>
        <taxon>Liliopsida</taxon>
        <taxon>Poales</taxon>
        <taxon>Poaceae</taxon>
        <taxon>PACMAD clade</taxon>
        <taxon>Arundinoideae</taxon>
        <taxon>Arundineae</taxon>
        <taxon>Arundo</taxon>
    </lineage>
</organism>
<evidence type="ECO:0000313" key="1">
    <source>
        <dbReference type="EMBL" id="JAD76883.1"/>
    </source>
</evidence>
<dbReference type="AlphaFoldDB" id="A0A0A9CR16"/>
<protein>
    <submittedName>
        <fullName evidence="1">Uncharacterized protein</fullName>
    </submittedName>
</protein>
<reference evidence="1" key="2">
    <citation type="journal article" date="2015" name="Data Brief">
        <title>Shoot transcriptome of the giant reed, Arundo donax.</title>
        <authorList>
            <person name="Barrero R.A."/>
            <person name="Guerrero F.D."/>
            <person name="Moolhuijzen P."/>
            <person name="Goolsby J.A."/>
            <person name="Tidwell J."/>
            <person name="Bellgard S.E."/>
            <person name="Bellgard M.I."/>
        </authorList>
    </citation>
    <scope>NUCLEOTIDE SEQUENCE</scope>
    <source>
        <tissue evidence="1">Shoot tissue taken approximately 20 cm above the soil surface</tissue>
    </source>
</reference>
<dbReference type="EMBL" id="GBRH01221012">
    <property type="protein sequence ID" value="JAD76883.1"/>
    <property type="molecule type" value="Transcribed_RNA"/>
</dbReference>
<sequence>MLPPVSGAATHRTCLLIGAPYRPSPDLAVNPHRDNQIGSFGVVHMRWHSSRETLVISVTPDAEAAMPMAVASGLFSGRIARK</sequence>